<dbReference type="Pfam" id="PF20148">
    <property type="entry name" value="DUF6531"/>
    <property type="match status" value="1"/>
</dbReference>
<dbReference type="InterPro" id="IPR045351">
    <property type="entry name" value="DUF6531"/>
</dbReference>
<evidence type="ECO:0000259" key="2">
    <source>
        <dbReference type="Pfam" id="PF20148"/>
    </source>
</evidence>
<dbReference type="Proteomes" id="UP001221411">
    <property type="component" value="Unassembled WGS sequence"/>
</dbReference>
<dbReference type="Pfam" id="PF05593">
    <property type="entry name" value="RHS_repeat"/>
    <property type="match status" value="1"/>
</dbReference>
<dbReference type="InterPro" id="IPR050708">
    <property type="entry name" value="T6SS_VgrG/RHS"/>
</dbReference>
<evidence type="ECO:0000259" key="3">
    <source>
        <dbReference type="Pfam" id="PF25023"/>
    </source>
</evidence>
<dbReference type="InterPro" id="IPR022385">
    <property type="entry name" value="Rhs_assc_core"/>
</dbReference>
<dbReference type="PANTHER" id="PTHR32305">
    <property type="match status" value="1"/>
</dbReference>
<accession>A0ABT5EJA8</accession>
<dbReference type="Gene3D" id="2.60.200.60">
    <property type="match status" value="1"/>
</dbReference>
<dbReference type="InterPro" id="IPR056823">
    <property type="entry name" value="TEN-like_YD-shell"/>
</dbReference>
<reference evidence="4 5" key="1">
    <citation type="submission" date="2022-11" db="EMBL/GenBank/DDBJ databases">
        <title>Minimal conservation of predation-associated metabolite biosynthetic gene clusters underscores biosynthetic potential of Myxococcota including descriptions for ten novel species: Archangium lansinium sp. nov., Myxococcus landrumus sp. nov., Nannocystis bai.</title>
        <authorList>
            <person name="Ahearne A."/>
            <person name="Stevens C."/>
            <person name="Dowd S."/>
        </authorList>
    </citation>
    <scope>NUCLEOTIDE SEQUENCE [LARGE SCALE GENOMIC DNA]</scope>
    <source>
        <strain evidence="4 5">RJM3</strain>
    </source>
</reference>
<proteinExistence type="predicted"/>
<feature type="domain" description="Teneurin-like YD-shell" evidence="3">
    <location>
        <begin position="555"/>
        <end position="681"/>
    </location>
</feature>
<evidence type="ECO:0000313" key="4">
    <source>
        <dbReference type="EMBL" id="MDC0740845.1"/>
    </source>
</evidence>
<dbReference type="NCBIfam" id="TIGR03696">
    <property type="entry name" value="Rhs_assc_core"/>
    <property type="match status" value="1"/>
</dbReference>
<sequence length="1314" mass="147302">MSSGSKWFDVVVGVNVHSVIVPGTPNPVLLPHIYIGIVFDPLGLMLSCALGAGPVLINGLPAATAGTAVRILTPHQPTPPGVAFAPDDAADGEGTLISGSKTVSIGGFAAARAGSAVSTCSYPVNTPNASIIASSSVDVGGPEAVDGLAAVMAGIRTKAVSDAIHGFFRITPRTRISKLVCFLTGHPVDVMTGEVLTDHVDFELPGPLPLVFERNYYSRWEEPVGVLGPGWHHPFEVCVDEGELLLHVRLPDGRLAKHDPLEPGESEWRAQDRYTLARDAGGYTLTFADGTRYRCEPVPGARVSFPLASVSDRCGNAIVLQYRDGQLHDVIDSAGRHLRFLMRGDRLWAVRVLVKGDWQLLVRFRYHDDGFLAEVIDPAEQVLRYEYNGGVLVKETNRNGLSFHFEYDWYHPWGYCTKTWGDGGIYERKLTYHKYGFTCMVEDSRGGTTTYIGNGDGLVEREIDPMGIERWYEWNIDNRKSAEMDAHKNRTEWSYDERGNVVSIRDPLGHETRFAYNAMNLPEEMVDAAGVAWRWSYDTRGVLVRETEPLGNVTRFFYDRRGLLVRIEGPLGRSLALAYDDQGNLVTGERVYDELGRLVRHGELRFCYGRAGHLERVERTDGTWVRMKRDGEGNVVERVDEGGRTWRYKYAGMNRLVEQVDPEGGVVQLGYDREEDLVSVTNERGEKHDMLRDKAGRVKKEKGFDGRTAEFIHDQAGWLIRYTNAAKKWVDIERDKLGRAVRMQMPGRVPKGKALPEIEEVAFRYDERGDVVWGKSKAVETTLCRDALGRVVEELVGTVRVERVYDAAGELALRRTSLGHEARFAYDKRGGLEAMSFGYDARFGAFESLRSGELGLRAPWKATIERDEHGDEALRRLPGDGYMRWARDRFGRPAALRAGLRGATIQREYRWKSDDEIAAFGGTSFGHDLRGNLTWGADRSGHVEHRAVDEVGNVYRSAERDDRKYGPGGRLTEADGAQYVHDADGQLVAKRTADGKQWDYRWNALGQLIEVLLPDDRIVQFAYDAFGRRVAKRVEGEVRRFIWDGDELVHEVPEATPLVTWVFEPGTFAPLAKGEGERRYGVLADHLGVRLALVDEDGAPAWVGELDVWGEVWTQVDETANPWRFPGQYADDETALYYNRFRYYDPEVGRYISQDPIGLAGGLNLYAYVRDPWAWVDPLGLGPLLPNEGRVGTFEELWALRRPGDHLTPHHMPSHAYMQSLGVPGYSYDSGACFYMEQFSPGRGGRHRQTWSYGRQPALSLTPRQALAKDIRDLRRIYQADGLYGSRIRAGLLQAITLNKNSFQSAFQRPKGCK</sequence>
<dbReference type="InterPro" id="IPR031325">
    <property type="entry name" value="RHS_repeat"/>
</dbReference>
<dbReference type="PANTHER" id="PTHR32305:SF15">
    <property type="entry name" value="PROTEIN RHSA-RELATED"/>
    <property type="match status" value="1"/>
</dbReference>
<dbReference type="Pfam" id="PF25023">
    <property type="entry name" value="TEN_YD-shell"/>
    <property type="match status" value="2"/>
</dbReference>
<name>A0ABT5EJA8_9BACT</name>
<gene>
    <name evidence="4" type="ORF">POL67_05775</name>
</gene>
<protein>
    <submittedName>
        <fullName evidence="4">DUF6531 domain-containing protein</fullName>
    </submittedName>
</protein>
<dbReference type="RefSeq" id="WP_271916051.1">
    <property type="nucleotide sequence ID" value="NZ_JAQNDO010000001.1"/>
</dbReference>
<feature type="domain" description="DUF6531" evidence="2">
    <location>
        <begin position="185"/>
        <end position="255"/>
    </location>
</feature>
<dbReference type="InterPro" id="IPR006530">
    <property type="entry name" value="YD"/>
</dbReference>
<dbReference type="EMBL" id="JAQNDO010000001">
    <property type="protein sequence ID" value="MDC0740845.1"/>
    <property type="molecule type" value="Genomic_DNA"/>
</dbReference>
<evidence type="ECO:0000313" key="5">
    <source>
        <dbReference type="Proteomes" id="UP001221411"/>
    </source>
</evidence>
<organism evidence="4 5">
    <name type="scientific">Polyangium mundeleinium</name>
    <dbReference type="NCBI Taxonomy" id="2995306"/>
    <lineage>
        <taxon>Bacteria</taxon>
        <taxon>Pseudomonadati</taxon>
        <taxon>Myxococcota</taxon>
        <taxon>Polyangia</taxon>
        <taxon>Polyangiales</taxon>
        <taxon>Polyangiaceae</taxon>
        <taxon>Polyangium</taxon>
    </lineage>
</organism>
<dbReference type="NCBIfam" id="TIGR01643">
    <property type="entry name" value="YD_repeat_2x"/>
    <property type="match status" value="6"/>
</dbReference>
<feature type="domain" description="Teneurin-like YD-shell" evidence="3">
    <location>
        <begin position="927"/>
        <end position="1155"/>
    </location>
</feature>
<keyword evidence="5" id="KW-1185">Reference proteome</keyword>
<evidence type="ECO:0000256" key="1">
    <source>
        <dbReference type="ARBA" id="ARBA00022737"/>
    </source>
</evidence>
<dbReference type="Gene3D" id="2.180.10.10">
    <property type="entry name" value="RHS repeat-associated core"/>
    <property type="match status" value="1"/>
</dbReference>
<keyword evidence="1" id="KW-0677">Repeat</keyword>
<dbReference type="CDD" id="cd14740">
    <property type="entry name" value="PAAR_4"/>
    <property type="match status" value="1"/>
</dbReference>
<comment type="caution">
    <text evidence="4">The sequence shown here is derived from an EMBL/GenBank/DDBJ whole genome shotgun (WGS) entry which is preliminary data.</text>
</comment>